<feature type="non-terminal residue" evidence="5">
    <location>
        <position position="103"/>
    </location>
</feature>
<evidence type="ECO:0000256" key="2">
    <source>
        <dbReference type="ARBA" id="ARBA00022741"/>
    </source>
</evidence>
<keyword evidence="3" id="KW-0067">ATP-binding</keyword>
<protein>
    <submittedName>
        <fullName evidence="5">UDP-N-acetylmuramoyl-tripeptide--D-alanyl-D-alanine ligase</fullName>
    </submittedName>
</protein>
<name>A0A2H0XE76_UNCKA</name>
<organism evidence="5 6">
    <name type="scientific">candidate division WWE3 bacterium CG08_land_8_20_14_0_20_41_10</name>
    <dbReference type="NCBI Taxonomy" id="1975085"/>
    <lineage>
        <taxon>Bacteria</taxon>
        <taxon>Katanobacteria</taxon>
    </lineage>
</organism>
<evidence type="ECO:0000313" key="6">
    <source>
        <dbReference type="Proteomes" id="UP000231252"/>
    </source>
</evidence>
<dbReference type="InterPro" id="IPR036565">
    <property type="entry name" value="Mur-like_cat_sf"/>
</dbReference>
<dbReference type="Gene3D" id="3.40.1190.10">
    <property type="entry name" value="Mur-like, catalytic domain"/>
    <property type="match status" value="1"/>
</dbReference>
<dbReference type="InterPro" id="IPR051046">
    <property type="entry name" value="MurCDEF_CellWall_CoF430Synth"/>
</dbReference>
<dbReference type="EMBL" id="PEYU01000033">
    <property type="protein sequence ID" value="PIS22459.1"/>
    <property type="molecule type" value="Genomic_DNA"/>
</dbReference>
<keyword evidence="1 5" id="KW-0436">Ligase</keyword>
<sequence length="103" mass="11304">MDRQIKVCTDNRLIKPGDYFVAIKGENFDGHNFIDSALQKGAKGVLEEKELYELAKDKINRVKPVIIGVTGSSGKTTVTNFLVQILSTKYSVCLGSLNTKLGL</sequence>
<dbReference type="InterPro" id="IPR000713">
    <property type="entry name" value="Mur_ligase_N"/>
</dbReference>
<dbReference type="Pfam" id="PF01225">
    <property type="entry name" value="Mur_ligase"/>
    <property type="match status" value="1"/>
</dbReference>
<evidence type="ECO:0000256" key="1">
    <source>
        <dbReference type="ARBA" id="ARBA00022598"/>
    </source>
</evidence>
<accession>A0A2H0XE76</accession>
<evidence type="ECO:0000313" key="5">
    <source>
        <dbReference type="EMBL" id="PIS22459.1"/>
    </source>
</evidence>
<dbReference type="InterPro" id="IPR035911">
    <property type="entry name" value="MurE/MurF_N"/>
</dbReference>
<feature type="domain" description="Mur ligase N-terminal catalytic" evidence="4">
    <location>
        <begin position="7"/>
        <end position="51"/>
    </location>
</feature>
<evidence type="ECO:0000259" key="4">
    <source>
        <dbReference type="Pfam" id="PF01225"/>
    </source>
</evidence>
<dbReference type="Gene3D" id="3.40.1390.10">
    <property type="entry name" value="MurE/MurF, N-terminal domain"/>
    <property type="match status" value="1"/>
</dbReference>
<dbReference type="PANTHER" id="PTHR43024">
    <property type="entry name" value="UDP-N-ACETYLMURAMOYL-TRIPEPTIDE--D-ALANYL-D-ALANINE LIGASE"/>
    <property type="match status" value="1"/>
</dbReference>
<dbReference type="GO" id="GO:0005524">
    <property type="term" value="F:ATP binding"/>
    <property type="evidence" value="ECO:0007669"/>
    <property type="project" value="UniProtKB-KW"/>
</dbReference>
<dbReference type="GO" id="GO:0016881">
    <property type="term" value="F:acid-amino acid ligase activity"/>
    <property type="evidence" value="ECO:0007669"/>
    <property type="project" value="InterPro"/>
</dbReference>
<dbReference type="PANTHER" id="PTHR43024:SF1">
    <property type="entry name" value="UDP-N-ACETYLMURAMOYL-TRIPEPTIDE--D-ALANYL-D-ALANINE LIGASE"/>
    <property type="match status" value="1"/>
</dbReference>
<evidence type="ECO:0000256" key="3">
    <source>
        <dbReference type="ARBA" id="ARBA00022840"/>
    </source>
</evidence>
<keyword evidence="2" id="KW-0547">Nucleotide-binding</keyword>
<dbReference type="SUPFAM" id="SSF63418">
    <property type="entry name" value="MurE/MurF N-terminal domain"/>
    <property type="match status" value="1"/>
</dbReference>
<dbReference type="Proteomes" id="UP000231252">
    <property type="component" value="Unassembled WGS sequence"/>
</dbReference>
<reference evidence="6" key="1">
    <citation type="submission" date="2017-09" db="EMBL/GenBank/DDBJ databases">
        <title>Depth-based differentiation of microbial function through sediment-hosted aquifers and enrichment of novel symbionts in the deep terrestrial subsurface.</title>
        <authorList>
            <person name="Probst A.J."/>
            <person name="Ladd B."/>
            <person name="Jarett J.K."/>
            <person name="Geller-Mcgrath D.E."/>
            <person name="Sieber C.M.K."/>
            <person name="Emerson J.B."/>
            <person name="Anantharaman K."/>
            <person name="Thomas B.C."/>
            <person name="Malmstrom R."/>
            <person name="Stieglmeier M."/>
            <person name="Klingl A."/>
            <person name="Woyke T."/>
            <person name="Ryan C.M."/>
            <person name="Banfield J.F."/>
        </authorList>
    </citation>
    <scope>NUCLEOTIDE SEQUENCE [LARGE SCALE GENOMIC DNA]</scope>
</reference>
<comment type="caution">
    <text evidence="5">The sequence shown here is derived from an EMBL/GenBank/DDBJ whole genome shotgun (WGS) entry which is preliminary data.</text>
</comment>
<dbReference type="SUPFAM" id="SSF53623">
    <property type="entry name" value="MurD-like peptide ligases, catalytic domain"/>
    <property type="match status" value="1"/>
</dbReference>
<proteinExistence type="predicted"/>
<gene>
    <name evidence="5" type="ORF">COT50_01905</name>
</gene>
<dbReference type="AlphaFoldDB" id="A0A2H0XE76"/>